<evidence type="ECO:0000313" key="3">
    <source>
        <dbReference type="EMBL" id="VFK53374.1"/>
    </source>
</evidence>
<evidence type="ECO:0000256" key="1">
    <source>
        <dbReference type="SAM" id="MobiDB-lite"/>
    </source>
</evidence>
<protein>
    <submittedName>
        <fullName evidence="2">Uncharacterized protein</fullName>
    </submittedName>
</protein>
<accession>A0A450ZGB6</accession>
<proteinExistence type="predicted"/>
<gene>
    <name evidence="3" type="ORF">BECKTUN1418E_GA0071001_101522</name>
    <name evidence="2" type="ORF">BECKTUN1418F_GA0071002_101322</name>
</gene>
<dbReference type="AlphaFoldDB" id="A0A450ZGB6"/>
<dbReference type="EMBL" id="CAADFY010000013">
    <property type="protein sequence ID" value="VFK52778.1"/>
    <property type="molecule type" value="Genomic_DNA"/>
</dbReference>
<name>A0A450ZGB6_9GAMM</name>
<evidence type="ECO:0000313" key="2">
    <source>
        <dbReference type="EMBL" id="VFK52778.1"/>
    </source>
</evidence>
<organism evidence="2">
    <name type="scientific">Candidatus Kentrum sp. TUN</name>
    <dbReference type="NCBI Taxonomy" id="2126343"/>
    <lineage>
        <taxon>Bacteria</taxon>
        <taxon>Pseudomonadati</taxon>
        <taxon>Pseudomonadota</taxon>
        <taxon>Gammaproteobacteria</taxon>
        <taxon>Candidatus Kentrum</taxon>
    </lineage>
</organism>
<reference evidence="2" key="1">
    <citation type="submission" date="2019-02" db="EMBL/GenBank/DDBJ databases">
        <authorList>
            <person name="Gruber-Vodicka R. H."/>
            <person name="Seah K. B. B."/>
        </authorList>
    </citation>
    <scope>NUCLEOTIDE SEQUENCE</scope>
    <source>
        <strain evidence="3">BECK_BY2</strain>
        <strain evidence="2">BECK_BY3</strain>
    </source>
</reference>
<dbReference type="EMBL" id="CAADFV010000015">
    <property type="protein sequence ID" value="VFK53374.1"/>
    <property type="molecule type" value="Genomic_DNA"/>
</dbReference>
<sequence>MFDEEYLDSLPSEPILALDKVVNEAIDKWNSLTEYNRSKEYEFFLEAFTIIQAISANVEELKVSPDILLESTPEEVVQKIIDFCESVKIKISKCKVRLKSEQLQNKYQAKFGNVFAYEFSKGDLERIQRLINELRDTITASELFEEQHKQRLLARLEKIQSELHKKVSDLDHLWGLVGDAGVVFGKFGESAKPFVDRIREIANITWRTQSRAEELPSDTPMSLISNDDNKANK</sequence>
<feature type="region of interest" description="Disordered" evidence="1">
    <location>
        <begin position="212"/>
        <end position="233"/>
    </location>
</feature>